<keyword evidence="1" id="KW-0813">Transport</keyword>
<dbReference type="PROSITE" id="PS00372">
    <property type="entry name" value="PTS_EIIA_TYPE_2_HIS"/>
    <property type="match status" value="1"/>
</dbReference>
<keyword evidence="5" id="KW-0598">Phosphotransferase system</keyword>
<protein>
    <submittedName>
        <fullName evidence="7">PTS fructose transporter subunit IIA</fullName>
    </submittedName>
</protein>
<organism evidence="7 8">
    <name type="scientific">Amedibacterium intestinale</name>
    <dbReference type="NCBI Taxonomy" id="2583452"/>
    <lineage>
        <taxon>Bacteria</taxon>
        <taxon>Bacillati</taxon>
        <taxon>Bacillota</taxon>
        <taxon>Erysipelotrichia</taxon>
        <taxon>Erysipelotrichales</taxon>
        <taxon>Erysipelotrichaceae</taxon>
        <taxon>Amedibacterium</taxon>
    </lineage>
</organism>
<dbReference type="PANTHER" id="PTHR47738:SF2">
    <property type="entry name" value="PTS SYSTEM FRUCTOSE-LIKE EIIA COMPONENT"/>
    <property type="match status" value="1"/>
</dbReference>
<dbReference type="InterPro" id="IPR016152">
    <property type="entry name" value="PTrfase/Anion_transptr"/>
</dbReference>
<gene>
    <name evidence="7" type="ORF">Aargi30884_22700</name>
</gene>
<dbReference type="PANTHER" id="PTHR47738">
    <property type="entry name" value="PTS SYSTEM FRUCTOSE-LIKE EIIA COMPONENT-RELATED"/>
    <property type="match status" value="1"/>
</dbReference>
<evidence type="ECO:0000256" key="5">
    <source>
        <dbReference type="ARBA" id="ARBA00022683"/>
    </source>
</evidence>
<dbReference type="InterPro" id="IPR051541">
    <property type="entry name" value="PTS_SugarTrans_NitroReg"/>
</dbReference>
<dbReference type="Pfam" id="PF00359">
    <property type="entry name" value="PTS_EIIA_2"/>
    <property type="match status" value="1"/>
</dbReference>
<dbReference type="SUPFAM" id="SSF55804">
    <property type="entry name" value="Phoshotransferase/anion transport protein"/>
    <property type="match status" value="1"/>
</dbReference>
<dbReference type="CDD" id="cd00211">
    <property type="entry name" value="PTS_IIA_fru"/>
    <property type="match status" value="1"/>
</dbReference>
<dbReference type="Proteomes" id="UP000464754">
    <property type="component" value="Chromosome"/>
</dbReference>
<name>A0A6N4TKV6_9FIRM</name>
<dbReference type="Gene3D" id="3.40.930.10">
    <property type="entry name" value="Mannitol-specific EII, Chain A"/>
    <property type="match status" value="1"/>
</dbReference>
<proteinExistence type="predicted"/>
<dbReference type="RefSeq" id="WP_118277522.1">
    <property type="nucleotide sequence ID" value="NZ_AP019695.1"/>
</dbReference>
<keyword evidence="8" id="KW-1185">Reference proteome</keyword>
<evidence type="ECO:0000256" key="3">
    <source>
        <dbReference type="ARBA" id="ARBA00022597"/>
    </source>
</evidence>
<dbReference type="GO" id="GO:0009401">
    <property type="term" value="P:phosphoenolpyruvate-dependent sugar phosphotransferase system"/>
    <property type="evidence" value="ECO:0007669"/>
    <property type="project" value="UniProtKB-KW"/>
</dbReference>
<dbReference type="GO" id="GO:0008982">
    <property type="term" value="F:protein-N(PI)-phosphohistidine-sugar phosphotransferase activity"/>
    <property type="evidence" value="ECO:0007669"/>
    <property type="project" value="InterPro"/>
</dbReference>
<evidence type="ECO:0000256" key="2">
    <source>
        <dbReference type="ARBA" id="ARBA00022553"/>
    </source>
</evidence>
<dbReference type="InterPro" id="IPR002178">
    <property type="entry name" value="PTS_EIIA_type-2_dom"/>
</dbReference>
<keyword evidence="4" id="KW-0808">Transferase</keyword>
<evidence type="ECO:0000313" key="8">
    <source>
        <dbReference type="Proteomes" id="UP000464754"/>
    </source>
</evidence>
<dbReference type="AlphaFoldDB" id="A0A6N4TKV6"/>
<feature type="domain" description="PTS EIIA type-2" evidence="6">
    <location>
        <begin position="5"/>
        <end position="149"/>
    </location>
</feature>
<keyword evidence="3" id="KW-0762">Sugar transport</keyword>
<reference evidence="8" key="1">
    <citation type="submission" date="2019-05" db="EMBL/GenBank/DDBJ databases">
        <title>Complete genome sequencing of Absiella argi strain JCM 30884.</title>
        <authorList>
            <person name="Sakamoto M."/>
            <person name="Murakami T."/>
            <person name="Mori H."/>
        </authorList>
    </citation>
    <scope>NUCLEOTIDE SEQUENCE [LARGE SCALE GENOMIC DNA]</scope>
    <source>
        <strain evidence="8">JCM 30884</strain>
    </source>
</reference>
<dbReference type="EMBL" id="AP019695">
    <property type="protein sequence ID" value="BBK23367.1"/>
    <property type="molecule type" value="Genomic_DNA"/>
</dbReference>
<evidence type="ECO:0000256" key="1">
    <source>
        <dbReference type="ARBA" id="ARBA00022448"/>
    </source>
</evidence>
<evidence type="ECO:0000259" key="6">
    <source>
        <dbReference type="PROSITE" id="PS51094"/>
    </source>
</evidence>
<accession>A0A6N4TKV6</accession>
<dbReference type="PROSITE" id="PS51094">
    <property type="entry name" value="PTS_EIIA_TYPE_2"/>
    <property type="match status" value="1"/>
</dbReference>
<dbReference type="GO" id="GO:0016020">
    <property type="term" value="C:membrane"/>
    <property type="evidence" value="ECO:0007669"/>
    <property type="project" value="InterPro"/>
</dbReference>
<dbReference type="KEGG" id="aarg:Aargi30884_22700"/>
<keyword evidence="2" id="KW-0597">Phosphoprotein</keyword>
<evidence type="ECO:0000256" key="4">
    <source>
        <dbReference type="ARBA" id="ARBA00022679"/>
    </source>
</evidence>
<dbReference type="InterPro" id="IPR004715">
    <property type="entry name" value="PTS_IIA_fruc"/>
</dbReference>
<evidence type="ECO:0000313" key="7">
    <source>
        <dbReference type="EMBL" id="BBK23367.1"/>
    </source>
</evidence>
<sequence length="149" mass="16632">MQVLDVLDERIIDLHAHAENKEEVLTLLANRLKEAGYIDDVEGFKKDIYLRESEGTTGIGNYIAIPHGKSDSVTQVGIAIAKLDHEIEWETLDGKGVKLVFLFAVSNNHEYARNHMLLLADIARKLGNDEAVEKMLSAETIEDLKSVFA</sequence>
<dbReference type="NCBIfam" id="TIGR00848">
    <property type="entry name" value="fruA"/>
    <property type="match status" value="1"/>
</dbReference>